<protein>
    <submittedName>
        <fullName evidence="1">Uncharacterized protein</fullName>
    </submittedName>
</protein>
<evidence type="ECO:0000313" key="2">
    <source>
        <dbReference type="Proteomes" id="UP000739411"/>
    </source>
</evidence>
<sequence length="121" mass="13664">MSGRLPKGADLLATIRKQGYRPSGPVFLFLDTDRLRPKIFADIPLTVEICIRQSDSIDGLEFWPLADLDLTIHGGTELNDRLRDLLKAITKARPRFLMGGVPAESLLFVWRQQGGWEFARV</sequence>
<dbReference type="EMBL" id="JADJMS010000016">
    <property type="protein sequence ID" value="MBK7415124.1"/>
    <property type="molecule type" value="Genomic_DNA"/>
</dbReference>
<evidence type="ECO:0000313" key="1">
    <source>
        <dbReference type="EMBL" id="MBK7415124.1"/>
    </source>
</evidence>
<gene>
    <name evidence="1" type="ORF">IPJ38_08465</name>
</gene>
<proteinExistence type="predicted"/>
<name>A0A935K201_9RHOO</name>
<organism evidence="1 2">
    <name type="scientific">Candidatus Dechloromonas phosphorivorans</name>
    <dbReference type="NCBI Taxonomy" id="2899244"/>
    <lineage>
        <taxon>Bacteria</taxon>
        <taxon>Pseudomonadati</taxon>
        <taxon>Pseudomonadota</taxon>
        <taxon>Betaproteobacteria</taxon>
        <taxon>Rhodocyclales</taxon>
        <taxon>Azonexaceae</taxon>
        <taxon>Dechloromonas</taxon>
    </lineage>
</organism>
<comment type="caution">
    <text evidence="1">The sequence shown here is derived from an EMBL/GenBank/DDBJ whole genome shotgun (WGS) entry which is preliminary data.</text>
</comment>
<accession>A0A935K201</accession>
<reference evidence="1 2" key="1">
    <citation type="submission" date="2020-10" db="EMBL/GenBank/DDBJ databases">
        <title>Connecting structure to function with the recovery of over 1000 high-quality activated sludge metagenome-assembled genomes encoding full-length rRNA genes using long-read sequencing.</title>
        <authorList>
            <person name="Singleton C.M."/>
            <person name="Petriglieri F."/>
            <person name="Kristensen J.M."/>
            <person name="Kirkegaard R.H."/>
            <person name="Michaelsen T.Y."/>
            <person name="Andersen M.H."/>
            <person name="Karst S.M."/>
            <person name="Dueholm M.S."/>
            <person name="Nielsen P.H."/>
            <person name="Albertsen M."/>
        </authorList>
    </citation>
    <scope>NUCLEOTIDE SEQUENCE [LARGE SCALE GENOMIC DNA]</scope>
    <source>
        <strain evidence="1">EsbW_18-Q3-R4-48_BATAC.463</strain>
    </source>
</reference>
<dbReference type="AlphaFoldDB" id="A0A935K201"/>
<dbReference type="Proteomes" id="UP000739411">
    <property type="component" value="Unassembled WGS sequence"/>
</dbReference>